<organism evidence="1 2">
    <name type="scientific">Paramuricea clavata</name>
    <name type="common">Red gorgonian</name>
    <name type="synonym">Violescent sea-whip</name>
    <dbReference type="NCBI Taxonomy" id="317549"/>
    <lineage>
        <taxon>Eukaryota</taxon>
        <taxon>Metazoa</taxon>
        <taxon>Cnidaria</taxon>
        <taxon>Anthozoa</taxon>
        <taxon>Octocorallia</taxon>
        <taxon>Malacalcyonacea</taxon>
        <taxon>Plexauridae</taxon>
        <taxon>Paramuricea</taxon>
    </lineage>
</organism>
<dbReference type="Gene3D" id="2.60.120.650">
    <property type="entry name" value="Cupin"/>
    <property type="match status" value="1"/>
</dbReference>
<name>A0A7D9IX92_PARCT</name>
<dbReference type="InterPro" id="IPR041667">
    <property type="entry name" value="Cupin_8"/>
</dbReference>
<dbReference type="InterPro" id="IPR003347">
    <property type="entry name" value="JmjC_dom"/>
</dbReference>
<sequence length="456" mass="53323">MAKRRMEFYILICYFIKSSAVYSTEENKFPKGHQEQLGSHQQQEGNVEELWTMPSASVFYDNYVVKSKPVIFKGAAKESDAFQLWTDSYLCEKFGDVEVNVDYGKKENRERPADTMTLREFLKVYNKTDRYLVDSLPDALQSEFQLPQCILCGGFTNRLTDSVLWFSSGGTKSFLHIDNVENINCLISGQKEWFFVDKENSKKIEIDHGEGEYCGVDVDKVDMVKYPSLQVIPWWSAHMVAGDCMYVPFGWAHQVRSYSRNIAVNIWWAVMRSFNHSDCQRSSEKKLKRKSLSEFEYTHGEQIRFLILNLLEEHGGKLTYDIMHKMMRHEHDGKHLVNEESFALLDQNKDNILVVEEVETCDPEIIEIALQRTPPGEINIRGMAQSRDPKLIGILKRIEKQEPYIEEFLLRIHKTTDDIRSFLETYSEKLHIEIREYLQQILDEHGQPTDRPREEL</sequence>
<dbReference type="PROSITE" id="PS51184">
    <property type="entry name" value="JMJC"/>
    <property type="match status" value="1"/>
</dbReference>
<dbReference type="Proteomes" id="UP001152795">
    <property type="component" value="Unassembled WGS sequence"/>
</dbReference>
<dbReference type="FunFam" id="2.60.120.650:FF:000066">
    <property type="entry name" value="lysine-specific demethylase 8-like"/>
    <property type="match status" value="1"/>
</dbReference>
<dbReference type="PANTHER" id="PTHR12461:SF35">
    <property type="entry name" value="JMJC DOMAIN-CONTAINING PROTEIN"/>
    <property type="match status" value="1"/>
</dbReference>
<accession>A0A7D9IX92</accession>
<reference evidence="1" key="1">
    <citation type="submission" date="2020-04" db="EMBL/GenBank/DDBJ databases">
        <authorList>
            <person name="Alioto T."/>
            <person name="Alioto T."/>
            <person name="Gomez Garrido J."/>
        </authorList>
    </citation>
    <scope>NUCLEOTIDE SEQUENCE</scope>
    <source>
        <strain evidence="1">A484AB</strain>
    </source>
</reference>
<gene>
    <name evidence="1" type="ORF">PACLA_8A057293</name>
</gene>
<keyword evidence="2" id="KW-1185">Reference proteome</keyword>
<dbReference type="AlphaFoldDB" id="A0A7D9IX92"/>
<comment type="caution">
    <text evidence="1">The sequence shown here is derived from an EMBL/GenBank/DDBJ whole genome shotgun (WGS) entry which is preliminary data.</text>
</comment>
<dbReference type="EMBL" id="CACRXK020009961">
    <property type="protein sequence ID" value="CAB4018336.1"/>
    <property type="molecule type" value="Genomic_DNA"/>
</dbReference>
<dbReference type="OrthoDB" id="415358at2759"/>
<dbReference type="SMART" id="SM00558">
    <property type="entry name" value="JmjC"/>
    <property type="match status" value="1"/>
</dbReference>
<dbReference type="PANTHER" id="PTHR12461">
    <property type="entry name" value="HYPOXIA-INDUCIBLE FACTOR 1 ALPHA INHIBITOR-RELATED"/>
    <property type="match status" value="1"/>
</dbReference>
<proteinExistence type="predicted"/>
<evidence type="ECO:0000313" key="2">
    <source>
        <dbReference type="Proteomes" id="UP001152795"/>
    </source>
</evidence>
<dbReference type="Pfam" id="PF13621">
    <property type="entry name" value="Cupin_8"/>
    <property type="match status" value="1"/>
</dbReference>
<protein>
    <submittedName>
        <fullName evidence="1">Uncharacterized protein</fullName>
    </submittedName>
</protein>
<evidence type="ECO:0000313" key="1">
    <source>
        <dbReference type="EMBL" id="CAB4018336.1"/>
    </source>
</evidence>
<dbReference type="SUPFAM" id="SSF51197">
    <property type="entry name" value="Clavaminate synthase-like"/>
    <property type="match status" value="1"/>
</dbReference>